<dbReference type="EMBL" id="FNFC01000023">
    <property type="protein sequence ID" value="SDK13918.1"/>
    <property type="molecule type" value="Genomic_DNA"/>
</dbReference>
<dbReference type="SUPFAM" id="SSF58113">
    <property type="entry name" value="Apolipoprotein A-I"/>
    <property type="match status" value="1"/>
</dbReference>
<sequence>MRNPPKIPSESNSQEELEQHISQLHSYIDFLDEEIEESKKAKVEEIQLDLEEVEEKISQISGDFQSIQDRLESIQNRLEKFNEEYLQQYGDGPSEEAKDKFFDAAGWHPEDH</sequence>
<name>A0A1G8ZFW9_9EURY</name>
<dbReference type="RefSeq" id="WP_092704722.1">
    <property type="nucleotide sequence ID" value="NZ_FNFC01000023.1"/>
</dbReference>
<dbReference type="AlphaFoldDB" id="A0A1G8ZFW9"/>
<reference evidence="2 3" key="1">
    <citation type="submission" date="2016-10" db="EMBL/GenBank/DDBJ databases">
        <authorList>
            <person name="de Groot N.N."/>
        </authorList>
    </citation>
    <scope>NUCLEOTIDE SEQUENCE [LARGE SCALE GENOMIC DNA]</scope>
    <source>
        <strain evidence="2 3">IBRC-M10015</strain>
    </source>
</reference>
<evidence type="ECO:0000313" key="2">
    <source>
        <dbReference type="EMBL" id="SDK13918.1"/>
    </source>
</evidence>
<feature type="coiled-coil region" evidence="1">
    <location>
        <begin position="36"/>
        <end position="84"/>
    </location>
</feature>
<dbReference type="Proteomes" id="UP000198856">
    <property type="component" value="Unassembled WGS sequence"/>
</dbReference>
<dbReference type="Gene3D" id="1.20.1480.30">
    <property type="entry name" value="Designed four-helix bundle protein"/>
    <property type="match status" value="1"/>
</dbReference>
<keyword evidence="3" id="KW-1185">Reference proteome</keyword>
<evidence type="ECO:0000256" key="1">
    <source>
        <dbReference type="SAM" id="Coils"/>
    </source>
</evidence>
<evidence type="ECO:0000313" key="3">
    <source>
        <dbReference type="Proteomes" id="UP000198856"/>
    </source>
</evidence>
<gene>
    <name evidence="2" type="ORF">SAMN05216226_1235</name>
</gene>
<organism evidence="2 3">
    <name type="scientific">Halovenus aranensis</name>
    <dbReference type="NCBI Taxonomy" id="890420"/>
    <lineage>
        <taxon>Archaea</taxon>
        <taxon>Methanobacteriati</taxon>
        <taxon>Methanobacteriota</taxon>
        <taxon>Stenosarchaea group</taxon>
        <taxon>Halobacteria</taxon>
        <taxon>Halobacteriales</taxon>
        <taxon>Haloarculaceae</taxon>
        <taxon>Halovenus</taxon>
    </lineage>
</organism>
<keyword evidence="1" id="KW-0175">Coiled coil</keyword>
<accession>A0A1G8ZFW9</accession>
<proteinExistence type="predicted"/>
<protein>
    <submittedName>
        <fullName evidence="2">Uncharacterized protein</fullName>
    </submittedName>
</protein>